<evidence type="ECO:0000313" key="2">
    <source>
        <dbReference type="RefSeq" id="XP_059600868.1"/>
    </source>
</evidence>
<name>A0AAJ8BQ33_ASPNG</name>
<gene>
    <name evidence="2" type="ORF">An07g02320</name>
</gene>
<dbReference type="VEuPathDB" id="FungiDB:An07g02320"/>
<protein>
    <submittedName>
        <fullName evidence="2">Uncharacterized protein</fullName>
    </submittedName>
</protein>
<reference evidence="2" key="2">
    <citation type="submission" date="2025-08" db="UniProtKB">
        <authorList>
            <consortium name="RefSeq"/>
        </authorList>
    </citation>
    <scope>IDENTIFICATION</scope>
</reference>
<sequence>MSAFGTPCMLLTNYVIIHYAAQCLIQIDYFEPGATKSGIYYVFFSIRSACVSGCMVALMFVPGAVYVTVGIGILFKLDKLTGPALAHGFPNK</sequence>
<accession>A0AAJ8BQ33</accession>
<feature type="transmembrane region" description="Helical" evidence="1">
    <location>
        <begin position="39"/>
        <end position="69"/>
    </location>
</feature>
<reference evidence="2" key="1">
    <citation type="submission" date="2025-02" db="EMBL/GenBank/DDBJ databases">
        <authorList>
            <consortium name="NCBI Genome Project"/>
        </authorList>
    </citation>
    <scope>NUCLEOTIDE SEQUENCE</scope>
</reference>
<dbReference type="GeneID" id="84591297"/>
<keyword evidence="1" id="KW-0472">Membrane</keyword>
<proteinExistence type="predicted"/>
<dbReference type="KEGG" id="ang:An07g02320"/>
<organism evidence="2">
    <name type="scientific">Aspergillus niger</name>
    <dbReference type="NCBI Taxonomy" id="5061"/>
    <lineage>
        <taxon>Eukaryota</taxon>
        <taxon>Fungi</taxon>
        <taxon>Dikarya</taxon>
        <taxon>Ascomycota</taxon>
        <taxon>Pezizomycotina</taxon>
        <taxon>Eurotiomycetes</taxon>
        <taxon>Eurotiomycetidae</taxon>
        <taxon>Eurotiales</taxon>
        <taxon>Aspergillaceae</taxon>
        <taxon>Aspergillus</taxon>
        <taxon>Aspergillus subgen. Circumdati</taxon>
    </lineage>
</organism>
<dbReference type="AlphaFoldDB" id="A0AAJ8BQ33"/>
<dbReference type="RefSeq" id="XP_059600868.1">
    <property type="nucleotide sequence ID" value="XM_059748277.1"/>
</dbReference>
<keyword evidence="1" id="KW-1133">Transmembrane helix</keyword>
<keyword evidence="1" id="KW-0812">Transmembrane</keyword>
<evidence type="ECO:0000256" key="1">
    <source>
        <dbReference type="SAM" id="Phobius"/>
    </source>
</evidence>